<dbReference type="RefSeq" id="WP_073354490.1">
    <property type="nucleotide sequence ID" value="NZ_FRBU01000030.1"/>
</dbReference>
<reference evidence="2" key="1">
    <citation type="submission" date="2016-11" db="EMBL/GenBank/DDBJ databases">
        <authorList>
            <person name="Varghese N."/>
            <person name="Submissions S."/>
        </authorList>
    </citation>
    <scope>NUCLEOTIDE SEQUENCE [LARGE SCALE GENOMIC DNA]</scope>
    <source>
        <strain evidence="2">DSM 3661</strain>
    </source>
</reference>
<name>A0A1M7HV94_9FLAO</name>
<dbReference type="STRING" id="69322.SAMN05443669_103043"/>
<dbReference type="OrthoDB" id="1550932at2"/>
<keyword evidence="2" id="KW-1185">Reference proteome</keyword>
<gene>
    <name evidence="1" type="ORF">SAMN05443669_103043</name>
</gene>
<accession>A0A1M7HV94</accession>
<proteinExistence type="predicted"/>
<dbReference type="InterPro" id="IPR026349">
    <property type="entry name" value="CHP04255"/>
</dbReference>
<dbReference type="AlphaFoldDB" id="A0A1M7HV94"/>
<evidence type="ECO:0000313" key="2">
    <source>
        <dbReference type="Proteomes" id="UP000184260"/>
    </source>
</evidence>
<dbReference type="NCBIfam" id="TIGR04255">
    <property type="entry name" value="sporadTIGR04255"/>
    <property type="match status" value="1"/>
</dbReference>
<evidence type="ECO:0000313" key="1">
    <source>
        <dbReference type="EMBL" id="SHM32481.1"/>
    </source>
</evidence>
<sequence length="239" mass="28379">MKYSNPPIKEAVFDIQVTGLENITEEDIENLHILFEASYPQKKKTLNIFGDFEIKQNNEITNNTKTQFRGVIFSNEKNNRQVQFRVDGFTLNFLSPYSNWNEFYNEAFLLWKIYFNGLKPKKINRIGLRYINKINIPLPLVSFQEYILNMPPIPKSLPQLYNSFFMQIQVPCDKKEYNAVITETIETPTKDLVPFILDIDIFKEINNNFEFTDFNYMRSMKNSIFEDFITDKTRNLLNK</sequence>
<dbReference type="EMBL" id="FRBU01000030">
    <property type="protein sequence ID" value="SHM32481.1"/>
    <property type="molecule type" value="Genomic_DNA"/>
</dbReference>
<protein>
    <submittedName>
        <fullName evidence="1">TIGR04255 family protein</fullName>
    </submittedName>
</protein>
<dbReference type="Proteomes" id="UP000184260">
    <property type="component" value="Unassembled WGS sequence"/>
</dbReference>
<organism evidence="1 2">
    <name type="scientific">Flavobacterium xanthum</name>
    <dbReference type="NCBI Taxonomy" id="69322"/>
    <lineage>
        <taxon>Bacteria</taxon>
        <taxon>Pseudomonadati</taxon>
        <taxon>Bacteroidota</taxon>
        <taxon>Flavobacteriia</taxon>
        <taxon>Flavobacteriales</taxon>
        <taxon>Flavobacteriaceae</taxon>
        <taxon>Flavobacterium</taxon>
    </lineage>
</organism>